<reference evidence="1" key="1">
    <citation type="journal article" date="2014" name="Front. Microbiol.">
        <title>High frequency of phylogenetically diverse reductive dehalogenase-homologous genes in deep subseafloor sedimentary metagenomes.</title>
        <authorList>
            <person name="Kawai M."/>
            <person name="Futagami T."/>
            <person name="Toyoda A."/>
            <person name="Takaki Y."/>
            <person name="Nishi S."/>
            <person name="Hori S."/>
            <person name="Arai W."/>
            <person name="Tsubouchi T."/>
            <person name="Morono Y."/>
            <person name="Uchiyama I."/>
            <person name="Ito T."/>
            <person name="Fujiyama A."/>
            <person name="Inagaki F."/>
            <person name="Takami H."/>
        </authorList>
    </citation>
    <scope>NUCLEOTIDE SEQUENCE</scope>
    <source>
        <strain evidence="1">Expedition CK06-06</strain>
    </source>
</reference>
<dbReference type="AlphaFoldDB" id="X1HJP0"/>
<sequence length="83" mass="9768">MNVNSFIIKDYRKNDDFAVQKNKPNSNPISEKPKMNVNLYVIKEYENEPLSGSNKMHKRDKKTAKKVLYKHVNSWIPGYWVPA</sequence>
<protein>
    <submittedName>
        <fullName evidence="1">Uncharacterized protein</fullName>
    </submittedName>
</protein>
<comment type="caution">
    <text evidence="1">The sequence shown here is derived from an EMBL/GenBank/DDBJ whole genome shotgun (WGS) entry which is preliminary data.</text>
</comment>
<dbReference type="EMBL" id="BARU01025773">
    <property type="protein sequence ID" value="GAH70351.1"/>
    <property type="molecule type" value="Genomic_DNA"/>
</dbReference>
<evidence type="ECO:0000313" key="1">
    <source>
        <dbReference type="EMBL" id="GAH70351.1"/>
    </source>
</evidence>
<name>X1HJP0_9ZZZZ</name>
<organism evidence="1">
    <name type="scientific">marine sediment metagenome</name>
    <dbReference type="NCBI Taxonomy" id="412755"/>
    <lineage>
        <taxon>unclassified sequences</taxon>
        <taxon>metagenomes</taxon>
        <taxon>ecological metagenomes</taxon>
    </lineage>
</organism>
<gene>
    <name evidence="1" type="ORF">S03H2_41482</name>
</gene>
<accession>X1HJP0</accession>
<proteinExistence type="predicted"/>